<keyword evidence="3" id="KW-1185">Reference proteome</keyword>
<feature type="compositionally biased region" description="Basic and acidic residues" evidence="1">
    <location>
        <begin position="406"/>
        <end position="418"/>
    </location>
</feature>
<name>A0AAD9UF18_RIDPI</name>
<dbReference type="Proteomes" id="UP001209878">
    <property type="component" value="Unassembled WGS sequence"/>
</dbReference>
<protein>
    <recommendedName>
        <fullName evidence="4">MYCBP-associated protein</fullName>
    </recommendedName>
</protein>
<dbReference type="InterPro" id="IPR032707">
    <property type="entry name" value="MYCBPAP"/>
</dbReference>
<evidence type="ECO:0000313" key="3">
    <source>
        <dbReference type="Proteomes" id="UP001209878"/>
    </source>
</evidence>
<reference evidence="2" key="1">
    <citation type="journal article" date="2023" name="Mol. Biol. Evol.">
        <title>Third-Generation Sequencing Reveals the Adaptive Role of the Epigenome in Three Deep-Sea Polychaetes.</title>
        <authorList>
            <person name="Perez M."/>
            <person name="Aroh O."/>
            <person name="Sun Y."/>
            <person name="Lan Y."/>
            <person name="Juniper S.K."/>
            <person name="Young C.R."/>
            <person name="Angers B."/>
            <person name="Qian P.Y."/>
        </authorList>
    </citation>
    <scope>NUCLEOTIDE SEQUENCE</scope>
    <source>
        <strain evidence="2">R07B-5</strain>
    </source>
</reference>
<dbReference type="PANTHER" id="PTHR48421">
    <property type="entry name" value="MYCBP-ASSOCIATED PROTEIN"/>
    <property type="match status" value="1"/>
</dbReference>
<dbReference type="AlphaFoldDB" id="A0AAD9UF18"/>
<evidence type="ECO:0000313" key="2">
    <source>
        <dbReference type="EMBL" id="KAK2186936.1"/>
    </source>
</evidence>
<gene>
    <name evidence="2" type="ORF">NP493_182g04011</name>
</gene>
<accession>A0AAD9UF18</accession>
<proteinExistence type="predicted"/>
<dbReference type="InterPro" id="IPR013783">
    <property type="entry name" value="Ig-like_fold"/>
</dbReference>
<evidence type="ECO:0008006" key="4">
    <source>
        <dbReference type="Google" id="ProtNLM"/>
    </source>
</evidence>
<organism evidence="2 3">
    <name type="scientific">Ridgeia piscesae</name>
    <name type="common">Tubeworm</name>
    <dbReference type="NCBI Taxonomy" id="27915"/>
    <lineage>
        <taxon>Eukaryota</taxon>
        <taxon>Metazoa</taxon>
        <taxon>Spiralia</taxon>
        <taxon>Lophotrochozoa</taxon>
        <taxon>Annelida</taxon>
        <taxon>Polychaeta</taxon>
        <taxon>Sedentaria</taxon>
        <taxon>Canalipalpata</taxon>
        <taxon>Sabellida</taxon>
        <taxon>Siboglinidae</taxon>
        <taxon>Ridgeia</taxon>
    </lineage>
</organism>
<evidence type="ECO:0000256" key="1">
    <source>
        <dbReference type="SAM" id="MobiDB-lite"/>
    </source>
</evidence>
<dbReference type="Gene3D" id="2.60.40.10">
    <property type="entry name" value="Immunoglobulins"/>
    <property type="match status" value="1"/>
</dbReference>
<dbReference type="EMBL" id="JAODUO010000184">
    <property type="protein sequence ID" value="KAK2186936.1"/>
    <property type="molecule type" value="Genomic_DNA"/>
</dbReference>
<feature type="region of interest" description="Disordered" evidence="1">
    <location>
        <begin position="29"/>
        <end position="57"/>
    </location>
</feature>
<sequence>MSEGTTPLARLPKLRNKLWANVRAKTLTANKLRKASKRDTPEKPGTPNASQENLLDDGTAVEKKHIIINDEILALRIKTEDLKKLREPRPPSEERLSKKDEKSVVVRKLRPYSEWHKPPTKTLVVARPAPPDARLRPTDCIEIGGLRFDDNGDAIPHSILGSVDEYKKEAERRGELPLELYGEEAGGASTDQLQVKYDKPHPRTHHPRMESTDMTNALKNWTQKMRDRKRQQGYLSKLLNKPPCQLAMNQGHRVREVEETRYLIDRTLHTIDYGKGYRTGSEFWTQQEPLGDELSGIHVTVTQTLRGYPPPMEHIGQPKVTKQEAGVYCRDSPDTISKPWHYSTFLHQRLNQLGGVIKELDPHWPSINKLQIRGRAADAAPSSEEEELSRMTDNEASSQLPAQESHASDDPLRNYPDVHPEPVIGPSLLFSGQVARWAGNVCSDESPSQHIEARIPFEVSATKRVTSFLEIVNDGTTAIYFEWVKVQKNNPFEIMTSRIQRFYFNTTSGVILPGDVLKFPFVFKSPNAGVFSEQWHFQTQPMLNAGSPLLVTLRGVALQEDKYANQRSSLEQMLSHRQAEQIAMTILSDLLEGIRTPERPRSPIDTYITEEEIFLRKNPHLHYDHRLVTRLKELYIDTMTVVSLDVECSMDDWDLDVNGLKQVRPSQQLRSSSTSLTLTFISSYH</sequence>
<dbReference type="PANTHER" id="PTHR48421:SF1">
    <property type="entry name" value="MYCBP-ASSOCIATED PROTEIN"/>
    <property type="match status" value="1"/>
</dbReference>
<comment type="caution">
    <text evidence="2">The sequence shown here is derived from an EMBL/GenBank/DDBJ whole genome shotgun (WGS) entry which is preliminary data.</text>
</comment>
<feature type="region of interest" description="Disordered" evidence="1">
    <location>
        <begin position="373"/>
        <end position="418"/>
    </location>
</feature>
<dbReference type="Pfam" id="PF14646">
    <property type="entry name" value="MYCBPAP"/>
    <property type="match status" value="1"/>
</dbReference>